<organism evidence="19 20">
    <name type="scientific">Purpureocillium takamizusanense</name>
    <dbReference type="NCBI Taxonomy" id="2060973"/>
    <lineage>
        <taxon>Eukaryota</taxon>
        <taxon>Fungi</taxon>
        <taxon>Dikarya</taxon>
        <taxon>Ascomycota</taxon>
        <taxon>Pezizomycotina</taxon>
        <taxon>Sordariomycetes</taxon>
        <taxon>Hypocreomycetidae</taxon>
        <taxon>Hypocreales</taxon>
        <taxon>Ophiocordycipitaceae</taxon>
        <taxon>Purpureocillium</taxon>
    </lineage>
</organism>
<feature type="signal peptide" evidence="17">
    <location>
        <begin position="1"/>
        <end position="17"/>
    </location>
</feature>
<keyword evidence="10 15" id="KW-0408">Iron</keyword>
<evidence type="ECO:0000256" key="8">
    <source>
        <dbReference type="ARBA" id="ARBA00022723"/>
    </source>
</evidence>
<feature type="disulfide bond" evidence="15">
    <location>
        <begin position="42"/>
        <end position="49"/>
    </location>
</feature>
<comment type="caution">
    <text evidence="15">Lacks conserved residue(s) required for the propagation of feature annotation.</text>
</comment>
<dbReference type="EMBL" id="CP086359">
    <property type="protein sequence ID" value="UNI21142.1"/>
    <property type="molecule type" value="Genomic_DNA"/>
</dbReference>
<dbReference type="SMART" id="SM00747">
    <property type="entry name" value="CFEM"/>
    <property type="match status" value="1"/>
</dbReference>
<keyword evidence="5" id="KW-0964">Secreted</keyword>
<dbReference type="GeneID" id="72069107"/>
<feature type="domain" description="CFEM" evidence="18">
    <location>
        <begin position="1"/>
        <end position="113"/>
    </location>
</feature>
<evidence type="ECO:0000256" key="3">
    <source>
        <dbReference type="ARBA" id="ARBA00010031"/>
    </source>
</evidence>
<evidence type="ECO:0000313" key="20">
    <source>
        <dbReference type="Proteomes" id="UP000829364"/>
    </source>
</evidence>
<evidence type="ECO:0000256" key="1">
    <source>
        <dbReference type="ARBA" id="ARBA00004609"/>
    </source>
</evidence>
<dbReference type="OrthoDB" id="3065412at2759"/>
<accession>A0A9Q8QMF0</accession>
<feature type="binding site" description="axial binding residue" evidence="15">
    <location>
        <position position="46"/>
    </location>
    <ligand>
        <name>heme</name>
        <dbReference type="ChEBI" id="CHEBI:30413"/>
    </ligand>
    <ligandPart>
        <name>Fe</name>
        <dbReference type="ChEBI" id="CHEBI:18248"/>
    </ligandPart>
</feature>
<dbReference type="AlphaFoldDB" id="A0A9Q8QMF0"/>
<protein>
    <recommendedName>
        <fullName evidence="18">CFEM domain-containing protein</fullName>
    </recommendedName>
</protein>
<name>A0A9Q8QMF0_9HYPO</name>
<dbReference type="InterPro" id="IPR008427">
    <property type="entry name" value="Extracellular_membr_CFEM_dom"/>
</dbReference>
<evidence type="ECO:0000256" key="16">
    <source>
        <dbReference type="SAM" id="Phobius"/>
    </source>
</evidence>
<keyword evidence="16" id="KW-1133">Transmembrane helix</keyword>
<gene>
    <name evidence="19" type="ORF">JDV02_007158</name>
</gene>
<evidence type="ECO:0000256" key="7">
    <source>
        <dbReference type="ARBA" id="ARBA00022622"/>
    </source>
</evidence>
<dbReference type="GO" id="GO:0098552">
    <property type="term" value="C:side of membrane"/>
    <property type="evidence" value="ECO:0007669"/>
    <property type="project" value="UniProtKB-KW"/>
</dbReference>
<keyword evidence="16" id="KW-0812">Transmembrane</keyword>
<evidence type="ECO:0000313" key="19">
    <source>
        <dbReference type="EMBL" id="UNI21142.1"/>
    </source>
</evidence>
<keyword evidence="12 15" id="KW-1015">Disulfide bond</keyword>
<dbReference type="PANTHER" id="PTHR37928">
    <property type="entry name" value="CFEM DOMAIN PROTEIN (AFU_ORTHOLOGUE AFUA_6G14090)"/>
    <property type="match status" value="1"/>
</dbReference>
<dbReference type="GO" id="GO:0046872">
    <property type="term" value="F:metal ion binding"/>
    <property type="evidence" value="ECO:0007669"/>
    <property type="project" value="UniProtKB-UniRule"/>
</dbReference>
<evidence type="ECO:0000256" key="9">
    <source>
        <dbReference type="ARBA" id="ARBA00022729"/>
    </source>
</evidence>
<evidence type="ECO:0000256" key="17">
    <source>
        <dbReference type="SAM" id="SignalP"/>
    </source>
</evidence>
<comment type="subcellular location">
    <subcellularLocation>
        <location evidence="1">Cell membrane</location>
        <topology evidence="1">Lipid-anchor</topology>
        <topology evidence="1">GPI-anchor</topology>
    </subcellularLocation>
    <subcellularLocation>
        <location evidence="2">Secreted</location>
    </subcellularLocation>
</comment>
<evidence type="ECO:0000256" key="15">
    <source>
        <dbReference type="PROSITE-ProRule" id="PRU01356"/>
    </source>
</evidence>
<keyword evidence="20" id="KW-1185">Reference proteome</keyword>
<sequence>MKAVALFVSLAAGLAAAQSVGDIPECAKKCATGLLEKKVGDCETTDIGCFCRNKDFINNIVCCIDQAKSCTQDELEKTLSFARKLCSTSNVQLPDTVPKCSSSSSASGSATGGSSSTAASTASGGGASATTTGTAGAASGTTKAASSSSTAAAAAIGGGSVGGLAGAVLAVLAAM</sequence>
<feature type="chain" id="PRO_5040121578" description="CFEM domain-containing protein" evidence="17">
    <location>
        <begin position="18"/>
        <end position="175"/>
    </location>
</feature>
<proteinExistence type="inferred from homology"/>
<evidence type="ECO:0000256" key="2">
    <source>
        <dbReference type="ARBA" id="ARBA00004613"/>
    </source>
</evidence>
<evidence type="ECO:0000256" key="11">
    <source>
        <dbReference type="ARBA" id="ARBA00023136"/>
    </source>
</evidence>
<evidence type="ECO:0000256" key="13">
    <source>
        <dbReference type="ARBA" id="ARBA00023180"/>
    </source>
</evidence>
<keyword evidence="13" id="KW-0325">Glycoprotein</keyword>
<evidence type="ECO:0000256" key="4">
    <source>
        <dbReference type="ARBA" id="ARBA00022475"/>
    </source>
</evidence>
<evidence type="ECO:0000256" key="6">
    <source>
        <dbReference type="ARBA" id="ARBA00022617"/>
    </source>
</evidence>
<keyword evidence="7" id="KW-0336">GPI-anchor</keyword>
<dbReference type="Proteomes" id="UP000829364">
    <property type="component" value="Chromosome 6"/>
</dbReference>
<comment type="similarity">
    <text evidence="3">Belongs to the RBT5 family.</text>
</comment>
<keyword evidence="6 15" id="KW-0349">Heme</keyword>
<dbReference type="PANTHER" id="PTHR37928:SF2">
    <property type="entry name" value="GPI ANCHORED CFEM DOMAIN PROTEIN (AFU_ORTHOLOGUE AFUA_6G10580)"/>
    <property type="match status" value="1"/>
</dbReference>
<keyword evidence="9 17" id="KW-0732">Signal</keyword>
<reference evidence="19" key="1">
    <citation type="submission" date="2021-11" db="EMBL/GenBank/DDBJ databases">
        <title>Purpureocillium_takamizusanense_genome.</title>
        <authorList>
            <person name="Nguyen N.-H."/>
        </authorList>
    </citation>
    <scope>NUCLEOTIDE SEQUENCE</scope>
    <source>
        <strain evidence="19">PT3</strain>
    </source>
</reference>
<dbReference type="KEGG" id="ptkz:JDV02_007158"/>
<dbReference type="GO" id="GO:0005886">
    <property type="term" value="C:plasma membrane"/>
    <property type="evidence" value="ECO:0007669"/>
    <property type="project" value="UniProtKB-SubCell"/>
</dbReference>
<keyword evidence="11 16" id="KW-0472">Membrane</keyword>
<evidence type="ECO:0000256" key="5">
    <source>
        <dbReference type="ARBA" id="ARBA00022525"/>
    </source>
</evidence>
<evidence type="ECO:0000256" key="12">
    <source>
        <dbReference type="ARBA" id="ARBA00023157"/>
    </source>
</evidence>
<dbReference type="PROSITE" id="PS52012">
    <property type="entry name" value="CFEM"/>
    <property type="match status" value="1"/>
</dbReference>
<keyword evidence="14" id="KW-0449">Lipoprotein</keyword>
<evidence type="ECO:0000259" key="18">
    <source>
        <dbReference type="PROSITE" id="PS52012"/>
    </source>
</evidence>
<feature type="transmembrane region" description="Helical" evidence="16">
    <location>
        <begin position="151"/>
        <end position="174"/>
    </location>
</feature>
<evidence type="ECO:0000256" key="10">
    <source>
        <dbReference type="ARBA" id="ARBA00023004"/>
    </source>
</evidence>
<keyword evidence="8 15" id="KW-0479">Metal-binding</keyword>
<dbReference type="InterPro" id="IPR051735">
    <property type="entry name" value="CFEM_domain"/>
</dbReference>
<dbReference type="GO" id="GO:0005576">
    <property type="term" value="C:extracellular region"/>
    <property type="evidence" value="ECO:0007669"/>
    <property type="project" value="UniProtKB-SubCell"/>
</dbReference>
<evidence type="ECO:0000256" key="14">
    <source>
        <dbReference type="ARBA" id="ARBA00023288"/>
    </source>
</evidence>
<keyword evidence="4" id="KW-1003">Cell membrane</keyword>
<dbReference type="RefSeq" id="XP_047844623.1">
    <property type="nucleotide sequence ID" value="XM_047988625.1"/>
</dbReference>
<dbReference type="Pfam" id="PF05730">
    <property type="entry name" value="CFEM"/>
    <property type="match status" value="1"/>
</dbReference>